<evidence type="ECO:0000313" key="9">
    <source>
        <dbReference type="Proteomes" id="UP000195221"/>
    </source>
</evidence>
<dbReference type="InterPro" id="IPR036271">
    <property type="entry name" value="Tet_transcr_reg_TetR-rel_C_sf"/>
</dbReference>
<evidence type="ECO:0000256" key="3">
    <source>
        <dbReference type="ARBA" id="ARBA00023163"/>
    </source>
</evidence>
<keyword evidence="2 4" id="KW-0238">DNA-binding</keyword>
<dbReference type="EMBL" id="NBTY01000075">
    <property type="protein sequence ID" value="OTP75258.1"/>
    <property type="molecule type" value="Genomic_DNA"/>
</dbReference>
<evidence type="ECO:0000259" key="5">
    <source>
        <dbReference type="PROSITE" id="PS50977"/>
    </source>
</evidence>
<accession>A0A242MUZ8</accession>
<evidence type="ECO:0000313" key="6">
    <source>
        <dbReference type="EMBL" id="OTP75258.1"/>
    </source>
</evidence>
<keyword evidence="1" id="KW-0805">Transcription regulation</keyword>
<dbReference type="InterPro" id="IPR001647">
    <property type="entry name" value="HTH_TetR"/>
</dbReference>
<dbReference type="Gene3D" id="1.10.10.60">
    <property type="entry name" value="Homeodomain-like"/>
    <property type="match status" value="1"/>
</dbReference>
<gene>
    <name evidence="6" type="ORF">PAMC26510_15055</name>
    <name evidence="7" type="ORF">PAMC26577_03495</name>
</gene>
<protein>
    <submittedName>
        <fullName evidence="6">Transcriptional regulator, TetR family</fullName>
    </submittedName>
</protein>
<dbReference type="PANTHER" id="PTHR47506">
    <property type="entry name" value="TRANSCRIPTIONAL REGULATORY PROTEIN"/>
    <property type="match status" value="1"/>
</dbReference>
<evidence type="ECO:0000313" key="8">
    <source>
        <dbReference type="Proteomes" id="UP000194546"/>
    </source>
</evidence>
<feature type="DNA-binding region" description="H-T-H motif" evidence="4">
    <location>
        <begin position="32"/>
        <end position="51"/>
    </location>
</feature>
<sequence length="189" mass="20274">MGHSQAEKAATHQRIVEVAARRFRELGLDGIGVADVMKEAGMTVGGFYKHFESRDELVTEALDVAFESLDAWEARVKSLEMGVRDYLSEAHRDSPGRGCALGALLGDVARSSDATRDVYTERVKHNIGFSESLLDIADPAARRARAILQFTACLGAIGLARAVSDPVLSKEILDSVAGQLITLLPGPPA</sequence>
<evidence type="ECO:0000256" key="4">
    <source>
        <dbReference type="PROSITE-ProRule" id="PRU00335"/>
    </source>
</evidence>
<evidence type="ECO:0000313" key="7">
    <source>
        <dbReference type="EMBL" id="OTP78664.1"/>
    </source>
</evidence>
<dbReference type="Proteomes" id="UP000194546">
    <property type="component" value="Unassembled WGS sequence"/>
</dbReference>
<dbReference type="PRINTS" id="PR00455">
    <property type="entry name" value="HTHTETR"/>
</dbReference>
<dbReference type="Gene3D" id="1.10.357.10">
    <property type="entry name" value="Tetracycline Repressor, domain 2"/>
    <property type="match status" value="1"/>
</dbReference>
<dbReference type="RefSeq" id="WP_062172340.1">
    <property type="nucleotide sequence ID" value="NZ_MSRG01000049.1"/>
</dbReference>
<dbReference type="SUPFAM" id="SSF48498">
    <property type="entry name" value="Tetracyclin repressor-like, C-terminal domain"/>
    <property type="match status" value="1"/>
</dbReference>
<dbReference type="Pfam" id="PF00440">
    <property type="entry name" value="TetR_N"/>
    <property type="match status" value="1"/>
</dbReference>
<reference evidence="6 8" key="1">
    <citation type="submission" date="2017-03" db="EMBL/GenBank/DDBJ databases">
        <title>Genome analysis of strain PAMC 26510.</title>
        <authorList>
            <person name="Oh H.-M."/>
            <person name="Yang J.-A."/>
        </authorList>
    </citation>
    <scope>NUCLEOTIDE SEQUENCE [LARGE SCALE GENOMIC DNA]</scope>
    <source>
        <strain evidence="6 8">PAMC 26510</strain>
    </source>
</reference>
<dbReference type="GO" id="GO:0003677">
    <property type="term" value="F:DNA binding"/>
    <property type="evidence" value="ECO:0007669"/>
    <property type="project" value="UniProtKB-UniRule"/>
</dbReference>
<organism evidence="6 8">
    <name type="scientific">Caballeronia sordidicola</name>
    <name type="common">Burkholderia sordidicola</name>
    <dbReference type="NCBI Taxonomy" id="196367"/>
    <lineage>
        <taxon>Bacteria</taxon>
        <taxon>Pseudomonadati</taxon>
        <taxon>Pseudomonadota</taxon>
        <taxon>Betaproteobacteria</taxon>
        <taxon>Burkholderiales</taxon>
        <taxon>Burkholderiaceae</taxon>
        <taxon>Caballeronia</taxon>
    </lineage>
</organism>
<dbReference type="AlphaFoldDB" id="A0A242MUZ8"/>
<dbReference type="Proteomes" id="UP000195221">
    <property type="component" value="Unassembled WGS sequence"/>
</dbReference>
<feature type="domain" description="HTH tetR-type" evidence="5">
    <location>
        <begin position="9"/>
        <end position="69"/>
    </location>
</feature>
<reference evidence="7 9" key="2">
    <citation type="submission" date="2017-03" db="EMBL/GenBank/DDBJ databases">
        <title>Genome analysis of strain PAMC 26577.</title>
        <authorList>
            <person name="Oh H.-M."/>
            <person name="Yang J.-A."/>
        </authorList>
    </citation>
    <scope>NUCLEOTIDE SEQUENCE [LARGE SCALE GENOMIC DNA]</scope>
    <source>
        <strain evidence="7 9">PAMC 26577</strain>
    </source>
</reference>
<dbReference type="PROSITE" id="PS50977">
    <property type="entry name" value="HTH_TETR_2"/>
    <property type="match status" value="1"/>
</dbReference>
<keyword evidence="3" id="KW-0804">Transcription</keyword>
<dbReference type="EMBL" id="NBTZ01000022">
    <property type="protein sequence ID" value="OTP78664.1"/>
    <property type="molecule type" value="Genomic_DNA"/>
</dbReference>
<proteinExistence type="predicted"/>
<evidence type="ECO:0000256" key="2">
    <source>
        <dbReference type="ARBA" id="ARBA00023125"/>
    </source>
</evidence>
<dbReference type="SUPFAM" id="SSF46689">
    <property type="entry name" value="Homeodomain-like"/>
    <property type="match status" value="1"/>
</dbReference>
<comment type="caution">
    <text evidence="6">The sequence shown here is derived from an EMBL/GenBank/DDBJ whole genome shotgun (WGS) entry which is preliminary data.</text>
</comment>
<dbReference type="InterPro" id="IPR009057">
    <property type="entry name" value="Homeodomain-like_sf"/>
</dbReference>
<name>A0A242MUZ8_CABSO</name>
<dbReference type="PANTHER" id="PTHR47506:SF7">
    <property type="entry name" value="TRANSCRIPTIONAL REGULATORY PROTEIN"/>
    <property type="match status" value="1"/>
</dbReference>
<evidence type="ECO:0000256" key="1">
    <source>
        <dbReference type="ARBA" id="ARBA00023015"/>
    </source>
</evidence>